<dbReference type="GO" id="GO:0003677">
    <property type="term" value="F:DNA binding"/>
    <property type="evidence" value="ECO:0007669"/>
    <property type="project" value="UniProtKB-KW"/>
</dbReference>
<feature type="modified residue" description="4-aspartylphosphate" evidence="5">
    <location>
        <position position="53"/>
    </location>
</feature>
<dbReference type="PROSITE" id="PS51063">
    <property type="entry name" value="HTH_CRP_2"/>
    <property type="match status" value="1"/>
</dbReference>
<dbReference type="PROSITE" id="PS50042">
    <property type="entry name" value="CNMP_BINDING_3"/>
    <property type="match status" value="1"/>
</dbReference>
<gene>
    <name evidence="9" type="ORF">MuYL_0472</name>
</gene>
<evidence type="ECO:0000313" key="10">
    <source>
        <dbReference type="Proteomes" id="UP000215002"/>
    </source>
</evidence>
<dbReference type="PROSITE" id="PS50110">
    <property type="entry name" value="RESPONSE_REGULATORY"/>
    <property type="match status" value="1"/>
</dbReference>
<organism evidence="9 10">
    <name type="scientific">Mucilaginibacter xinganensis</name>
    <dbReference type="NCBI Taxonomy" id="1234841"/>
    <lineage>
        <taxon>Bacteria</taxon>
        <taxon>Pseudomonadati</taxon>
        <taxon>Bacteroidota</taxon>
        <taxon>Sphingobacteriia</taxon>
        <taxon>Sphingobacteriales</taxon>
        <taxon>Sphingobacteriaceae</taxon>
        <taxon>Mucilaginibacter</taxon>
    </lineage>
</organism>
<dbReference type="InterPro" id="IPR036390">
    <property type="entry name" value="WH_DNA-bd_sf"/>
</dbReference>
<keyword evidence="10" id="KW-1185">Reference proteome</keyword>
<keyword evidence="4" id="KW-0804">Transcription</keyword>
<dbReference type="InterPro" id="IPR018490">
    <property type="entry name" value="cNMP-bd_dom_sf"/>
</dbReference>
<dbReference type="GO" id="GO:0000160">
    <property type="term" value="P:phosphorelay signal transduction system"/>
    <property type="evidence" value="ECO:0007669"/>
    <property type="project" value="InterPro"/>
</dbReference>
<dbReference type="Pfam" id="PF13545">
    <property type="entry name" value="HTH_Crp_2"/>
    <property type="match status" value="1"/>
</dbReference>
<dbReference type="Gene3D" id="1.10.10.10">
    <property type="entry name" value="Winged helix-like DNA-binding domain superfamily/Winged helix DNA-binding domain"/>
    <property type="match status" value="1"/>
</dbReference>
<keyword evidence="3" id="KW-0238">DNA-binding</keyword>
<dbReference type="CDD" id="cd00092">
    <property type="entry name" value="HTH_CRP"/>
    <property type="match status" value="1"/>
</dbReference>
<dbReference type="SUPFAM" id="SSF51206">
    <property type="entry name" value="cAMP-binding domain-like"/>
    <property type="match status" value="1"/>
</dbReference>
<evidence type="ECO:0000256" key="2">
    <source>
        <dbReference type="ARBA" id="ARBA00023015"/>
    </source>
</evidence>
<evidence type="ECO:0000256" key="3">
    <source>
        <dbReference type="ARBA" id="ARBA00023125"/>
    </source>
</evidence>
<dbReference type="SMART" id="SM00100">
    <property type="entry name" value="cNMP"/>
    <property type="match status" value="1"/>
</dbReference>
<evidence type="ECO:0000256" key="1">
    <source>
        <dbReference type="ARBA" id="ARBA00022553"/>
    </source>
</evidence>
<evidence type="ECO:0000313" key="9">
    <source>
        <dbReference type="EMBL" id="ASU32375.1"/>
    </source>
</evidence>
<sequence>MNESILVIEDNYDTLESITDLLELDGYTVLQAVGGKRGADMALSHKPDLILCDIMMPGLDGYGVLALLNKYDQLSDIPFIFLTAKTARQDFRKAMEMGADDYLEKPFEPRVLLDAIKSQFSKKEKKLAYLKKALRTIETLTTLSSNGTVDLKGLIATSRIRRVRKMQILYYTGDRSSSVYLVMEGCIKTFMLAEDGREFITGIYKVNDYLGIDSLFVDNLFNETAEAIEDSVLCLLPKEAVESIVNYHPDVRQRFLKMLCGNIKGKEDQMIELAYNSVRKRLAQVLIRLGKQSNEALVKISRDELASMAGIAIETVSRILTDFKDGGLIEKRGSHIKIIELNRLEEMKN</sequence>
<dbReference type="Pfam" id="PF00072">
    <property type="entry name" value="Response_reg"/>
    <property type="match status" value="1"/>
</dbReference>
<dbReference type="GO" id="GO:0006355">
    <property type="term" value="P:regulation of DNA-templated transcription"/>
    <property type="evidence" value="ECO:0007669"/>
    <property type="project" value="InterPro"/>
</dbReference>
<dbReference type="SMART" id="SM00448">
    <property type="entry name" value="REC"/>
    <property type="match status" value="1"/>
</dbReference>
<dbReference type="OrthoDB" id="667966at2"/>
<keyword evidence="1 5" id="KW-0597">Phosphoprotein</keyword>
<dbReference type="Proteomes" id="UP000215002">
    <property type="component" value="Chromosome"/>
</dbReference>
<dbReference type="SMART" id="SM00419">
    <property type="entry name" value="HTH_CRP"/>
    <property type="match status" value="1"/>
</dbReference>
<dbReference type="InterPro" id="IPR012318">
    <property type="entry name" value="HTH_CRP"/>
</dbReference>
<feature type="domain" description="HTH crp-type" evidence="8">
    <location>
        <begin position="276"/>
        <end position="342"/>
    </location>
</feature>
<dbReference type="CDD" id="cd00038">
    <property type="entry name" value="CAP_ED"/>
    <property type="match status" value="1"/>
</dbReference>
<dbReference type="Pfam" id="PF00027">
    <property type="entry name" value="cNMP_binding"/>
    <property type="match status" value="1"/>
</dbReference>
<dbReference type="GO" id="GO:0016301">
    <property type="term" value="F:kinase activity"/>
    <property type="evidence" value="ECO:0007669"/>
    <property type="project" value="UniProtKB-KW"/>
</dbReference>
<dbReference type="InterPro" id="IPR011006">
    <property type="entry name" value="CheY-like_superfamily"/>
</dbReference>
<dbReference type="Gene3D" id="3.40.50.2300">
    <property type="match status" value="1"/>
</dbReference>
<dbReference type="KEGG" id="muc:MuYL_0472"/>
<dbReference type="InterPro" id="IPR001789">
    <property type="entry name" value="Sig_transdc_resp-reg_receiver"/>
</dbReference>
<proteinExistence type="predicted"/>
<evidence type="ECO:0000259" key="6">
    <source>
        <dbReference type="PROSITE" id="PS50042"/>
    </source>
</evidence>
<dbReference type="PANTHER" id="PTHR44591:SF3">
    <property type="entry name" value="RESPONSE REGULATORY DOMAIN-CONTAINING PROTEIN"/>
    <property type="match status" value="1"/>
</dbReference>
<dbReference type="PRINTS" id="PR00034">
    <property type="entry name" value="HTHCRP"/>
</dbReference>
<dbReference type="PANTHER" id="PTHR44591">
    <property type="entry name" value="STRESS RESPONSE REGULATOR PROTEIN 1"/>
    <property type="match status" value="1"/>
</dbReference>
<dbReference type="InterPro" id="IPR050595">
    <property type="entry name" value="Bact_response_regulator"/>
</dbReference>
<evidence type="ECO:0000259" key="7">
    <source>
        <dbReference type="PROSITE" id="PS50110"/>
    </source>
</evidence>
<protein>
    <submittedName>
        <fullName evidence="9">cAMP-binding domain of CRP or a regulatory subunit of cAMP-dependent protein kinases</fullName>
    </submittedName>
</protein>
<dbReference type="AlphaFoldDB" id="A0A223NR41"/>
<keyword evidence="9" id="KW-0418">Kinase</keyword>
<feature type="domain" description="Cyclic nucleotide-binding" evidence="6">
    <location>
        <begin position="139"/>
        <end position="262"/>
    </location>
</feature>
<dbReference type="Gene3D" id="2.60.120.10">
    <property type="entry name" value="Jelly Rolls"/>
    <property type="match status" value="1"/>
</dbReference>
<evidence type="ECO:0000259" key="8">
    <source>
        <dbReference type="PROSITE" id="PS51063"/>
    </source>
</evidence>
<dbReference type="RefSeq" id="WP_094568977.1">
    <property type="nucleotide sequence ID" value="NZ_CP022743.1"/>
</dbReference>
<dbReference type="EMBL" id="CP022743">
    <property type="protein sequence ID" value="ASU32375.1"/>
    <property type="molecule type" value="Genomic_DNA"/>
</dbReference>
<dbReference type="SUPFAM" id="SSF46785">
    <property type="entry name" value="Winged helix' DNA-binding domain"/>
    <property type="match status" value="1"/>
</dbReference>
<accession>A0A223NR41</accession>
<name>A0A223NR41_9SPHI</name>
<feature type="domain" description="Response regulatory" evidence="7">
    <location>
        <begin position="4"/>
        <end position="120"/>
    </location>
</feature>
<reference evidence="9 10" key="1">
    <citation type="submission" date="2017-08" db="EMBL/GenBank/DDBJ databases">
        <title>Complete genome sequence of Mucilaginibacter sp. strain BJC16-A31.</title>
        <authorList>
            <consortium name="Henan University of Science and Technology"/>
            <person name="You X."/>
        </authorList>
    </citation>
    <scope>NUCLEOTIDE SEQUENCE [LARGE SCALE GENOMIC DNA]</scope>
    <source>
        <strain evidence="9 10">BJC16-A31</strain>
    </source>
</reference>
<dbReference type="InterPro" id="IPR000595">
    <property type="entry name" value="cNMP-bd_dom"/>
</dbReference>
<dbReference type="InterPro" id="IPR036388">
    <property type="entry name" value="WH-like_DNA-bd_sf"/>
</dbReference>
<keyword evidence="9" id="KW-0808">Transferase</keyword>
<dbReference type="SUPFAM" id="SSF52172">
    <property type="entry name" value="CheY-like"/>
    <property type="match status" value="1"/>
</dbReference>
<keyword evidence="2" id="KW-0805">Transcription regulation</keyword>
<evidence type="ECO:0000256" key="4">
    <source>
        <dbReference type="ARBA" id="ARBA00023163"/>
    </source>
</evidence>
<evidence type="ECO:0000256" key="5">
    <source>
        <dbReference type="PROSITE-ProRule" id="PRU00169"/>
    </source>
</evidence>
<dbReference type="InterPro" id="IPR014710">
    <property type="entry name" value="RmlC-like_jellyroll"/>
</dbReference>